<reference evidence="8" key="1">
    <citation type="submission" date="2021-12" db="EMBL/GenBank/DDBJ databases">
        <title>Convergent genome expansion in fungi linked to evolution of root-endophyte symbiosis.</title>
        <authorList>
            <consortium name="DOE Joint Genome Institute"/>
            <person name="Ke Y.-H."/>
            <person name="Bonito G."/>
            <person name="Liao H.-L."/>
            <person name="Looney B."/>
            <person name="Rojas-Flechas A."/>
            <person name="Nash J."/>
            <person name="Hameed K."/>
            <person name="Schadt C."/>
            <person name="Martin F."/>
            <person name="Crous P.W."/>
            <person name="Miettinen O."/>
            <person name="Magnuson J.K."/>
            <person name="Labbe J."/>
            <person name="Jacobson D."/>
            <person name="Doktycz M.J."/>
            <person name="Veneault-Fourrey C."/>
            <person name="Kuo A."/>
            <person name="Mondo S."/>
            <person name="Calhoun S."/>
            <person name="Riley R."/>
            <person name="Ohm R."/>
            <person name="LaButti K."/>
            <person name="Andreopoulos B."/>
            <person name="Pangilinan J."/>
            <person name="Nolan M."/>
            <person name="Tritt A."/>
            <person name="Clum A."/>
            <person name="Lipzen A."/>
            <person name="Daum C."/>
            <person name="Barry K."/>
            <person name="Grigoriev I.V."/>
            <person name="Vilgalys R."/>
        </authorList>
    </citation>
    <scope>NUCLEOTIDE SEQUENCE</scope>
    <source>
        <strain evidence="8">PMI_201</strain>
    </source>
</reference>
<feature type="transmembrane region" description="Helical" evidence="6">
    <location>
        <begin position="374"/>
        <end position="393"/>
    </location>
</feature>
<comment type="caution">
    <text evidence="8">The sequence shown here is derived from an EMBL/GenBank/DDBJ whole genome shotgun (WGS) entry which is preliminary data.</text>
</comment>
<feature type="transmembrane region" description="Helical" evidence="6">
    <location>
        <begin position="44"/>
        <end position="69"/>
    </location>
</feature>
<name>A0AAD4KV31_9EURO</name>
<keyword evidence="3 6" id="KW-1133">Transmembrane helix</keyword>
<dbReference type="GeneID" id="70252395"/>
<dbReference type="SUPFAM" id="SSF103473">
    <property type="entry name" value="MFS general substrate transporter"/>
    <property type="match status" value="1"/>
</dbReference>
<dbReference type="Gene3D" id="1.20.1250.20">
    <property type="entry name" value="MFS general substrate transporter like domains"/>
    <property type="match status" value="2"/>
</dbReference>
<gene>
    <name evidence="8" type="ORF">BGW36DRAFT_460785</name>
</gene>
<feature type="transmembrane region" description="Helical" evidence="6">
    <location>
        <begin position="173"/>
        <end position="192"/>
    </location>
</feature>
<dbReference type="PANTHER" id="PTHR23501">
    <property type="entry name" value="MAJOR FACILITATOR SUPERFAMILY"/>
    <property type="match status" value="1"/>
</dbReference>
<organism evidence="8 9">
    <name type="scientific">Talaromyces proteolyticus</name>
    <dbReference type="NCBI Taxonomy" id="1131652"/>
    <lineage>
        <taxon>Eukaryota</taxon>
        <taxon>Fungi</taxon>
        <taxon>Dikarya</taxon>
        <taxon>Ascomycota</taxon>
        <taxon>Pezizomycotina</taxon>
        <taxon>Eurotiomycetes</taxon>
        <taxon>Eurotiomycetidae</taxon>
        <taxon>Eurotiales</taxon>
        <taxon>Trichocomaceae</taxon>
        <taxon>Talaromyces</taxon>
        <taxon>Talaromyces sect. Bacilispori</taxon>
    </lineage>
</organism>
<feature type="region of interest" description="Disordered" evidence="5">
    <location>
        <begin position="540"/>
        <end position="566"/>
    </location>
</feature>
<sequence>MSQTSAEARDESSREGSAVLKNDDIKAQAAQQPPAPSYPGGLTLAINLFALFISLFCVALDSTIIATAIPRITDQFHALQDVGWYGSSYLLTKCAFQLPFGKTFRFFSLKWTFLAALLIFEIGSVLCAAATSSAMLIVGRTIAGIGCAGISSGGLIIIANITPMEKRATYQSLYGGIFGIASVVGPLVGGAFTDKVSWRWCFYINLPLGAVSAAFIIAFLRLPSKPNPFKDQGVLSLLWNLDPVGFILFVPSIICLLFTLQWGGTTYAWNSGPIIALFVVFGVTLLAFIASQAWLGEGGTVPPRIAKQRTIFASSLFTFCLAGTFFLLSYFIPIYFQAVKGDSALKSGIDTIPVILPNVIGILFAGFGTSKIGYYVPFIYLAVILAPIGAGLLTTLDPNTSTGKWIGYQILFGFGSGCGFQLPQVAAQVVLPPRDIPTGISVSMLFQSLGGTILISAANNVLNADLVRNINALNISGVTGMDVVNAGATGYRSIIPADRLTEVVDAYNSALKKSFQIALIMACLSALPAVLLEWKSVKKGPAGAGAPKPDAKSPSAPARDVEKGSS</sequence>
<feature type="transmembrane region" description="Helical" evidence="6">
    <location>
        <begin position="204"/>
        <end position="222"/>
    </location>
</feature>
<dbReference type="RefSeq" id="XP_046073443.1">
    <property type="nucleotide sequence ID" value="XM_046222108.1"/>
</dbReference>
<accession>A0AAD4KV31</accession>
<proteinExistence type="predicted"/>
<dbReference type="CDD" id="cd17502">
    <property type="entry name" value="MFS_Azr1_MDR_like"/>
    <property type="match status" value="1"/>
</dbReference>
<dbReference type="Proteomes" id="UP001201262">
    <property type="component" value="Unassembled WGS sequence"/>
</dbReference>
<dbReference type="InterPro" id="IPR011701">
    <property type="entry name" value="MFS"/>
</dbReference>
<dbReference type="FunFam" id="1.20.1720.10:FF:000012">
    <property type="entry name" value="MFS toxin efflux pump (AflT)"/>
    <property type="match status" value="1"/>
</dbReference>
<feature type="transmembrane region" description="Helical" evidence="6">
    <location>
        <begin position="439"/>
        <end position="458"/>
    </location>
</feature>
<protein>
    <submittedName>
        <fullName evidence="8">Major facilitator superfamily domain-containing protein</fullName>
    </submittedName>
</protein>
<dbReference type="FunFam" id="1.20.1250.20:FF:000196">
    <property type="entry name" value="MFS toxin efflux pump (AflT)"/>
    <property type="match status" value="1"/>
</dbReference>
<dbReference type="InterPro" id="IPR036259">
    <property type="entry name" value="MFS_trans_sf"/>
</dbReference>
<feature type="transmembrane region" description="Helical" evidence="6">
    <location>
        <begin position="243"/>
        <end position="262"/>
    </location>
</feature>
<evidence type="ECO:0000256" key="3">
    <source>
        <dbReference type="ARBA" id="ARBA00022989"/>
    </source>
</evidence>
<dbReference type="PROSITE" id="PS50850">
    <property type="entry name" value="MFS"/>
    <property type="match status" value="1"/>
</dbReference>
<dbReference type="PANTHER" id="PTHR23501:SF199">
    <property type="entry name" value="MFS EFFLUX TRANSPORTER INPD-RELATED"/>
    <property type="match status" value="1"/>
</dbReference>
<comment type="subcellular location">
    <subcellularLocation>
        <location evidence="1">Membrane</location>
        <topology evidence="1">Multi-pass membrane protein</topology>
    </subcellularLocation>
</comment>
<dbReference type="EMBL" id="JAJTJA010000005">
    <property type="protein sequence ID" value="KAH8698979.1"/>
    <property type="molecule type" value="Genomic_DNA"/>
</dbReference>
<feature type="domain" description="Major facilitator superfamily (MFS) profile" evidence="7">
    <location>
        <begin position="47"/>
        <end position="537"/>
    </location>
</feature>
<feature type="transmembrane region" description="Helical" evidence="6">
    <location>
        <begin position="316"/>
        <end position="336"/>
    </location>
</feature>
<feature type="transmembrane region" description="Helical" evidence="6">
    <location>
        <begin position="111"/>
        <end position="131"/>
    </location>
</feature>
<feature type="transmembrane region" description="Helical" evidence="6">
    <location>
        <begin position="137"/>
        <end position="161"/>
    </location>
</feature>
<dbReference type="AlphaFoldDB" id="A0AAD4KV31"/>
<evidence type="ECO:0000259" key="7">
    <source>
        <dbReference type="PROSITE" id="PS50850"/>
    </source>
</evidence>
<keyword evidence="4 6" id="KW-0472">Membrane</keyword>
<evidence type="ECO:0000256" key="6">
    <source>
        <dbReference type="SAM" id="Phobius"/>
    </source>
</evidence>
<keyword evidence="9" id="KW-1185">Reference proteome</keyword>
<evidence type="ECO:0000256" key="1">
    <source>
        <dbReference type="ARBA" id="ARBA00004141"/>
    </source>
</evidence>
<feature type="transmembrane region" description="Helical" evidence="6">
    <location>
        <begin position="348"/>
        <end position="367"/>
    </location>
</feature>
<dbReference type="GO" id="GO:0005886">
    <property type="term" value="C:plasma membrane"/>
    <property type="evidence" value="ECO:0007669"/>
    <property type="project" value="TreeGrafter"/>
</dbReference>
<evidence type="ECO:0000256" key="4">
    <source>
        <dbReference type="ARBA" id="ARBA00023136"/>
    </source>
</evidence>
<feature type="transmembrane region" description="Helical" evidence="6">
    <location>
        <begin position="274"/>
        <end position="295"/>
    </location>
</feature>
<evidence type="ECO:0000313" key="8">
    <source>
        <dbReference type="EMBL" id="KAH8698979.1"/>
    </source>
</evidence>
<dbReference type="GO" id="GO:0022857">
    <property type="term" value="F:transmembrane transporter activity"/>
    <property type="evidence" value="ECO:0007669"/>
    <property type="project" value="InterPro"/>
</dbReference>
<keyword evidence="2 6" id="KW-0812">Transmembrane</keyword>
<feature type="transmembrane region" description="Helical" evidence="6">
    <location>
        <begin position="405"/>
        <end position="427"/>
    </location>
</feature>
<dbReference type="Pfam" id="PF07690">
    <property type="entry name" value="MFS_1"/>
    <property type="match status" value="1"/>
</dbReference>
<evidence type="ECO:0000313" key="9">
    <source>
        <dbReference type="Proteomes" id="UP001201262"/>
    </source>
</evidence>
<feature type="compositionally biased region" description="Low complexity" evidence="5">
    <location>
        <begin position="540"/>
        <end position="558"/>
    </location>
</feature>
<evidence type="ECO:0000256" key="2">
    <source>
        <dbReference type="ARBA" id="ARBA00022692"/>
    </source>
</evidence>
<evidence type="ECO:0000256" key="5">
    <source>
        <dbReference type="SAM" id="MobiDB-lite"/>
    </source>
</evidence>
<dbReference type="InterPro" id="IPR020846">
    <property type="entry name" value="MFS_dom"/>
</dbReference>